<dbReference type="SUPFAM" id="SSF53335">
    <property type="entry name" value="S-adenosyl-L-methionine-dependent methyltransferases"/>
    <property type="match status" value="1"/>
</dbReference>
<dbReference type="PROSITE" id="PS00092">
    <property type="entry name" value="N6_MTASE"/>
    <property type="match status" value="1"/>
</dbReference>
<dbReference type="Gene3D" id="1.10.8.10">
    <property type="entry name" value="DNA helicase RuvA subunit, C-terminal domain"/>
    <property type="match status" value="1"/>
</dbReference>
<dbReference type="GO" id="GO:0032259">
    <property type="term" value="P:methylation"/>
    <property type="evidence" value="ECO:0007669"/>
    <property type="project" value="UniProtKB-KW"/>
</dbReference>
<dbReference type="PATRIC" id="fig|1097667.3.peg.1677"/>
<dbReference type="NCBIfam" id="TIGR00536">
    <property type="entry name" value="hemK_fam"/>
    <property type="match status" value="1"/>
</dbReference>
<proteinExistence type="inferred from homology"/>
<gene>
    <name evidence="5" type="primary">prmC</name>
    <name evidence="7" type="ORF">PAI11_16940</name>
</gene>
<dbReference type="Pfam" id="PF05175">
    <property type="entry name" value="MTS"/>
    <property type="match status" value="1"/>
</dbReference>
<dbReference type="InterPro" id="IPR040758">
    <property type="entry name" value="PrmC_N"/>
</dbReference>
<organism evidence="7 8">
    <name type="scientific">Patulibacter medicamentivorans</name>
    <dbReference type="NCBI Taxonomy" id="1097667"/>
    <lineage>
        <taxon>Bacteria</taxon>
        <taxon>Bacillati</taxon>
        <taxon>Actinomycetota</taxon>
        <taxon>Thermoleophilia</taxon>
        <taxon>Solirubrobacterales</taxon>
        <taxon>Patulibacteraceae</taxon>
        <taxon>Patulibacter</taxon>
    </lineage>
</organism>
<dbReference type="InterPro" id="IPR019874">
    <property type="entry name" value="RF_methyltr_PrmC"/>
</dbReference>
<dbReference type="InterPro" id="IPR029063">
    <property type="entry name" value="SAM-dependent_MTases_sf"/>
</dbReference>
<evidence type="ECO:0000313" key="7">
    <source>
        <dbReference type="EMBL" id="EHN11415.1"/>
    </source>
</evidence>
<comment type="caution">
    <text evidence="5">Lacks conserved residue(s) required for the propagation of feature annotation.</text>
</comment>
<keyword evidence="1 5" id="KW-0489">Methyltransferase</keyword>
<dbReference type="Pfam" id="PF17827">
    <property type="entry name" value="PrmC_N"/>
    <property type="match status" value="1"/>
</dbReference>
<dbReference type="PANTHER" id="PTHR18895:SF74">
    <property type="entry name" value="MTRF1L RELEASE FACTOR GLUTAMINE METHYLTRANSFERASE"/>
    <property type="match status" value="1"/>
</dbReference>
<accession>H0E4G3</accession>
<dbReference type="InterPro" id="IPR006070">
    <property type="entry name" value="Sua5-like_dom"/>
</dbReference>
<evidence type="ECO:0000256" key="5">
    <source>
        <dbReference type="HAMAP-Rule" id="MF_02126"/>
    </source>
</evidence>
<comment type="caution">
    <text evidence="7">The sequence shown here is derived from an EMBL/GenBank/DDBJ whole genome shotgun (WGS) entry which is preliminary data.</text>
</comment>
<dbReference type="Gene3D" id="3.40.50.150">
    <property type="entry name" value="Vaccinia Virus protein VP39"/>
    <property type="match status" value="1"/>
</dbReference>
<dbReference type="GO" id="GO:0003725">
    <property type="term" value="F:double-stranded RNA binding"/>
    <property type="evidence" value="ECO:0007669"/>
    <property type="project" value="InterPro"/>
</dbReference>
<comment type="similarity">
    <text evidence="5">Belongs to the protein N5-glutamine methyltransferase family. PrmC subfamily.</text>
</comment>
<keyword evidence="8" id="KW-1185">Reference proteome</keyword>
<evidence type="ECO:0000313" key="8">
    <source>
        <dbReference type="Proteomes" id="UP000005143"/>
    </source>
</evidence>
<dbReference type="InterPro" id="IPR007848">
    <property type="entry name" value="Small_mtfrase_dom"/>
</dbReference>
<evidence type="ECO:0000256" key="1">
    <source>
        <dbReference type="ARBA" id="ARBA00022603"/>
    </source>
</evidence>
<dbReference type="Gene3D" id="3.90.870.10">
    <property type="entry name" value="DHBP synthase"/>
    <property type="match status" value="1"/>
</dbReference>
<sequence length="515" mass="52381">MSAGDEGQAAGERVGAAVRRLAARFAAVGIDSPRLDAELLVAHAIGADRARLFLSPERPLSDDEALALAELERRRAEAREPVAHLLGVRGFRYLDLQVDRRVLVPRPETELLVEVGLALPAGATVVDVGTGSGAIALALADERPDLRIHASDRSAEALAVAAANAARLGLTIELHHGDLLAGAPTGGEDAAGAAAGSPATNADGERLLAVLSNPPYIPDGDRARLPPEVRDHDPAGALFAGEDGLDVIRRLLPAAVAAGAALTAIEVGAGQAPAVAALARDAGFAETEIRDDLAGIGRVVVARTGSADPSPPLPLDPATVARLTATTAAGGIACFPADTVYGLAVDPDDLDAVRRLADLKRRDPAKPNAVMWWSVQAALADLGPLPGAVEKAIEALLPGPVGLLVPNPRRCFAPATGGDPTTIGVRVPLLAAAVDAPPIAQTSANLAGGPDPASLDAVPAAILDRCRLVVDRGPRPGTASTIVDLRGLADGGSWRIVREGVVPTAVVAERLAGVG</sequence>
<evidence type="ECO:0000256" key="2">
    <source>
        <dbReference type="ARBA" id="ARBA00022679"/>
    </source>
</evidence>
<feature type="binding site" evidence="5">
    <location>
        <position position="152"/>
    </location>
    <ligand>
        <name>S-adenosyl-L-methionine</name>
        <dbReference type="ChEBI" id="CHEBI:59789"/>
    </ligand>
</feature>
<evidence type="ECO:0000259" key="6">
    <source>
        <dbReference type="PROSITE" id="PS51163"/>
    </source>
</evidence>
<dbReference type="NCBIfam" id="TIGR03534">
    <property type="entry name" value="RF_mod_PrmC"/>
    <property type="match status" value="1"/>
</dbReference>
<feature type="domain" description="YrdC-like" evidence="6">
    <location>
        <begin position="317"/>
        <end position="502"/>
    </location>
</feature>
<reference evidence="7 8" key="1">
    <citation type="journal article" date="2013" name="Biodegradation">
        <title>Quantitative proteomic analysis of ibuprofen-degrading Patulibacter sp. strain I11.</title>
        <authorList>
            <person name="Almeida B."/>
            <person name="Kjeldal H."/>
            <person name="Lolas I."/>
            <person name="Knudsen A.D."/>
            <person name="Carvalho G."/>
            <person name="Nielsen K.L."/>
            <person name="Barreto Crespo M.T."/>
            <person name="Stensballe A."/>
            <person name="Nielsen J.L."/>
        </authorList>
    </citation>
    <scope>NUCLEOTIDE SEQUENCE [LARGE SCALE GENOMIC DNA]</scope>
    <source>
        <strain evidence="7 8">I11</strain>
    </source>
</reference>
<dbReference type="InterPro" id="IPR050320">
    <property type="entry name" value="N5-glutamine_MTase"/>
</dbReference>
<dbReference type="AlphaFoldDB" id="H0E4G3"/>
<dbReference type="InterPro" id="IPR004556">
    <property type="entry name" value="HemK-like"/>
</dbReference>
<protein>
    <recommendedName>
        <fullName evidence="5">Release factor glutamine methyltransferase</fullName>
        <shortName evidence="5">RF MTase</shortName>
        <ecNumber evidence="5">2.1.1.297</ecNumber>
    </recommendedName>
    <alternativeName>
        <fullName evidence="5">N5-glutamine methyltransferase PrmC</fullName>
    </alternativeName>
    <alternativeName>
        <fullName evidence="5">Protein-(glutamine-N5) MTase PrmC</fullName>
    </alternativeName>
    <alternativeName>
        <fullName evidence="5">Protein-glutamine N-methyltransferase PrmC</fullName>
    </alternativeName>
</protein>
<dbReference type="HAMAP" id="MF_02126">
    <property type="entry name" value="RF_methyltr_PrmC"/>
    <property type="match status" value="1"/>
</dbReference>
<comment type="function">
    <text evidence="5">Methylates the class 1 translation termination release factors RF1/PrfA and RF2/PrfB on the glutamine residue of the universally conserved GGQ motif.</text>
</comment>
<dbReference type="PROSITE" id="PS51163">
    <property type="entry name" value="YRDC"/>
    <property type="match status" value="1"/>
</dbReference>
<keyword evidence="2 5" id="KW-0808">Transferase</keyword>
<name>H0E4G3_9ACTN</name>
<dbReference type="SUPFAM" id="SSF55821">
    <property type="entry name" value="YrdC/RibB"/>
    <property type="match status" value="1"/>
</dbReference>
<evidence type="ECO:0000256" key="4">
    <source>
        <dbReference type="ARBA" id="ARBA00048391"/>
    </source>
</evidence>
<evidence type="ECO:0000256" key="3">
    <source>
        <dbReference type="ARBA" id="ARBA00022691"/>
    </source>
</evidence>
<feature type="binding site" evidence="5">
    <location>
        <position position="213"/>
    </location>
    <ligand>
        <name>S-adenosyl-L-methionine</name>
        <dbReference type="ChEBI" id="CHEBI:59789"/>
    </ligand>
</feature>
<dbReference type="EC" id="2.1.1.297" evidence="5"/>
<dbReference type="RefSeq" id="WP_007573287.1">
    <property type="nucleotide sequence ID" value="NZ_AGUD01000106.1"/>
</dbReference>
<dbReference type="Pfam" id="PF01300">
    <property type="entry name" value="Sua5_yciO_yrdC"/>
    <property type="match status" value="1"/>
</dbReference>
<dbReference type="InterPro" id="IPR017945">
    <property type="entry name" value="DHBP_synth_RibB-like_a/b_dom"/>
</dbReference>
<dbReference type="EMBL" id="AGUD01000106">
    <property type="protein sequence ID" value="EHN11415.1"/>
    <property type="molecule type" value="Genomic_DNA"/>
</dbReference>
<dbReference type="PANTHER" id="PTHR18895">
    <property type="entry name" value="HEMK METHYLTRANSFERASE"/>
    <property type="match status" value="1"/>
</dbReference>
<comment type="catalytic activity">
    <reaction evidence="4 5">
        <text>L-glutaminyl-[peptide chain release factor] + S-adenosyl-L-methionine = N(5)-methyl-L-glutaminyl-[peptide chain release factor] + S-adenosyl-L-homocysteine + H(+)</text>
        <dbReference type="Rhea" id="RHEA:42896"/>
        <dbReference type="Rhea" id="RHEA-COMP:10271"/>
        <dbReference type="Rhea" id="RHEA-COMP:10272"/>
        <dbReference type="ChEBI" id="CHEBI:15378"/>
        <dbReference type="ChEBI" id="CHEBI:30011"/>
        <dbReference type="ChEBI" id="CHEBI:57856"/>
        <dbReference type="ChEBI" id="CHEBI:59789"/>
        <dbReference type="ChEBI" id="CHEBI:61891"/>
        <dbReference type="EC" id="2.1.1.297"/>
    </reaction>
</comment>
<dbReference type="Proteomes" id="UP000005143">
    <property type="component" value="Unassembled WGS sequence"/>
</dbReference>
<feature type="binding site" evidence="5">
    <location>
        <begin position="129"/>
        <end position="133"/>
    </location>
    <ligand>
        <name>S-adenosyl-L-methionine</name>
        <dbReference type="ChEBI" id="CHEBI:59789"/>
    </ligand>
</feature>
<dbReference type="GO" id="GO:0102559">
    <property type="term" value="F:peptide chain release factor N(5)-glutamine methyltransferase activity"/>
    <property type="evidence" value="ECO:0007669"/>
    <property type="project" value="UniProtKB-EC"/>
</dbReference>
<dbReference type="InterPro" id="IPR002052">
    <property type="entry name" value="DNA_methylase_N6_adenine_CS"/>
</dbReference>
<keyword evidence="3 5" id="KW-0949">S-adenosyl-L-methionine</keyword>
<feature type="binding site" evidence="5">
    <location>
        <begin position="213"/>
        <end position="216"/>
    </location>
    <ligand>
        <name>substrate</name>
    </ligand>
</feature>